<dbReference type="EMBL" id="UYRR01003242">
    <property type="protein sequence ID" value="VDK19958.1"/>
    <property type="molecule type" value="Genomic_DNA"/>
</dbReference>
<evidence type="ECO:0000313" key="5">
    <source>
        <dbReference type="WBParaSite" id="ASIM_0000256901-mRNA-1"/>
    </source>
</evidence>
<evidence type="ECO:0000256" key="1">
    <source>
        <dbReference type="SAM" id="MobiDB-lite"/>
    </source>
</evidence>
<reference evidence="5" key="1">
    <citation type="submission" date="2017-02" db="UniProtKB">
        <authorList>
            <consortium name="WormBaseParasite"/>
        </authorList>
    </citation>
    <scope>IDENTIFICATION</scope>
</reference>
<accession>A0A0M3J4U6</accession>
<keyword evidence="4" id="KW-1185">Reference proteome</keyword>
<dbReference type="WBParaSite" id="ASIM_0000256901-mRNA-1">
    <property type="protein sequence ID" value="ASIM_0000256901-mRNA-1"/>
    <property type="gene ID" value="ASIM_0000256901"/>
</dbReference>
<organism evidence="5">
    <name type="scientific">Anisakis simplex</name>
    <name type="common">Herring worm</name>
    <dbReference type="NCBI Taxonomy" id="6269"/>
    <lineage>
        <taxon>Eukaryota</taxon>
        <taxon>Metazoa</taxon>
        <taxon>Ecdysozoa</taxon>
        <taxon>Nematoda</taxon>
        <taxon>Chromadorea</taxon>
        <taxon>Rhabditida</taxon>
        <taxon>Spirurina</taxon>
        <taxon>Ascaridomorpha</taxon>
        <taxon>Ascaridoidea</taxon>
        <taxon>Anisakidae</taxon>
        <taxon>Anisakis</taxon>
        <taxon>Anisakis simplex complex</taxon>
    </lineage>
</organism>
<reference evidence="3 4" key="2">
    <citation type="submission" date="2018-11" db="EMBL/GenBank/DDBJ databases">
        <authorList>
            <consortium name="Pathogen Informatics"/>
        </authorList>
    </citation>
    <scope>NUCLEOTIDE SEQUENCE [LARGE SCALE GENOMIC DNA]</scope>
</reference>
<feature type="compositionally biased region" description="Polar residues" evidence="1">
    <location>
        <begin position="133"/>
        <end position="147"/>
    </location>
</feature>
<keyword evidence="2" id="KW-0472">Membrane</keyword>
<feature type="region of interest" description="Disordered" evidence="1">
    <location>
        <begin position="118"/>
        <end position="147"/>
    </location>
</feature>
<protein>
    <submittedName>
        <fullName evidence="5">DUF3068 domain-containing protein</fullName>
    </submittedName>
</protein>
<proteinExistence type="predicted"/>
<dbReference type="Proteomes" id="UP000267096">
    <property type="component" value="Unassembled WGS sequence"/>
</dbReference>
<keyword evidence="2" id="KW-1133">Transmembrane helix</keyword>
<keyword evidence="2" id="KW-0812">Transmembrane</keyword>
<evidence type="ECO:0000313" key="3">
    <source>
        <dbReference type="EMBL" id="VDK19958.1"/>
    </source>
</evidence>
<name>A0A0M3J4U6_ANISI</name>
<sequence>MNATTLAECGTFISLNDQSLAGEFGLSVALLMVFVIIPLFYFWILDPFLMKPLLSKGALLGSRDVTEEGRTTIEHPEFEPDEAKDRNDIRFDPVLYLLSADGEPHHLAAEKGLMPTTKVNKAGDIQEKEETTQPECSSSTRTARLKT</sequence>
<dbReference type="AlphaFoldDB" id="A0A0M3J4U6"/>
<evidence type="ECO:0000313" key="4">
    <source>
        <dbReference type="Proteomes" id="UP000267096"/>
    </source>
</evidence>
<feature type="transmembrane region" description="Helical" evidence="2">
    <location>
        <begin position="24"/>
        <end position="45"/>
    </location>
</feature>
<dbReference type="OrthoDB" id="10556277at2759"/>
<evidence type="ECO:0000256" key="2">
    <source>
        <dbReference type="SAM" id="Phobius"/>
    </source>
</evidence>
<gene>
    <name evidence="3" type="ORF">ASIM_LOCUS2429</name>
</gene>